<dbReference type="InterPro" id="IPR003730">
    <property type="entry name" value="Cu_polyphenol_OxRdtase"/>
</dbReference>
<comment type="caution">
    <text evidence="10">The sequence shown here is derived from an EMBL/GenBank/DDBJ whole genome shotgun (WGS) entry which is preliminary data.</text>
</comment>
<sequence>MSLENTPKCETTPDVQLSDEHSLAAPYQVLAHTKAVLVLQTDAGEILTPNPEGVSFGNFNLGLHVQDDPRQVLHNRAQLLQYINAYLQQNSLQEDDVDKSLQAVKSIHWLNQIHSNKVCRIGDKHVDSSAASLSLVPASADALVTDLPQQALAIMTADCVPIVLHDPTTRQIAAIHAGWQGLANGVIAKTYAALSQHALQHKGEAIQVSGASGGLTIQKPAIEAWIGACIGQSCYEVSSEVVDKLLLGCAERGMDAKQLEVIKAQIVAPHDDPDKAWLDLPKLAQLQLAELGIALISATNQQTNLDIKPVIEAERHMSKDEQSYTPIAYACSYANRQYYSYRRKTHLNETHTGRMALVIVRLH</sequence>
<dbReference type="EMBL" id="WFKQ01000003">
    <property type="protein sequence ID" value="MUG32107.1"/>
    <property type="molecule type" value="Genomic_DNA"/>
</dbReference>
<proteinExistence type="inferred from homology"/>
<evidence type="ECO:0000313" key="11">
    <source>
        <dbReference type="Proteomes" id="UP000442109"/>
    </source>
</evidence>
<dbReference type="Gene3D" id="3.60.140.10">
    <property type="entry name" value="CNF1/YfiH-like putative cysteine hydrolases"/>
    <property type="match status" value="1"/>
</dbReference>
<evidence type="ECO:0000256" key="1">
    <source>
        <dbReference type="ARBA" id="ARBA00000553"/>
    </source>
</evidence>
<comment type="catalytic activity">
    <reaction evidence="8">
        <text>adenosine + phosphate = alpha-D-ribose 1-phosphate + adenine</text>
        <dbReference type="Rhea" id="RHEA:27642"/>
        <dbReference type="ChEBI" id="CHEBI:16335"/>
        <dbReference type="ChEBI" id="CHEBI:16708"/>
        <dbReference type="ChEBI" id="CHEBI:43474"/>
        <dbReference type="ChEBI" id="CHEBI:57720"/>
        <dbReference type="EC" id="2.4.2.1"/>
    </reaction>
    <physiologicalReaction direction="left-to-right" evidence="8">
        <dbReference type="Rhea" id="RHEA:27643"/>
    </physiologicalReaction>
</comment>
<name>A0A844M0S3_9GAMM</name>
<protein>
    <recommendedName>
        <fullName evidence="12">Laccase domain-containing protein</fullName>
    </recommendedName>
</protein>
<keyword evidence="11" id="KW-1185">Reference proteome</keyword>
<dbReference type="Pfam" id="PF02578">
    <property type="entry name" value="Cu-oxidase_4"/>
    <property type="match status" value="1"/>
</dbReference>
<dbReference type="InterPro" id="IPR011324">
    <property type="entry name" value="Cytotoxic_necrot_fac-like_cat"/>
</dbReference>
<keyword evidence="5" id="KW-0378">Hydrolase</keyword>
<evidence type="ECO:0000256" key="6">
    <source>
        <dbReference type="ARBA" id="ARBA00022833"/>
    </source>
</evidence>
<comment type="similarity">
    <text evidence="2">Belongs to the purine nucleoside phosphorylase YfiH/LACC1 family.</text>
</comment>
<organism evidence="10 11">
    <name type="scientific">Psychrobacter sanguinis</name>
    <dbReference type="NCBI Taxonomy" id="861445"/>
    <lineage>
        <taxon>Bacteria</taxon>
        <taxon>Pseudomonadati</taxon>
        <taxon>Pseudomonadota</taxon>
        <taxon>Gammaproteobacteria</taxon>
        <taxon>Moraxellales</taxon>
        <taxon>Moraxellaceae</taxon>
        <taxon>Psychrobacter</taxon>
    </lineage>
</organism>
<dbReference type="Proteomes" id="UP000442109">
    <property type="component" value="Unassembled WGS sequence"/>
</dbReference>
<dbReference type="GO" id="GO:0016787">
    <property type="term" value="F:hydrolase activity"/>
    <property type="evidence" value="ECO:0007669"/>
    <property type="project" value="UniProtKB-KW"/>
</dbReference>
<reference evidence="10 11" key="1">
    <citation type="journal article" date="2019" name="PLoS ONE">
        <title>Pup mortality in New Zealand sea lions (Phocarctos hookeri) at Enderby Island, Auckland Islands, 2013-18.</title>
        <authorList>
            <person name="Michael S.A."/>
            <person name="Hayman D.T.S."/>
            <person name="Gray R."/>
            <person name="Zhang J."/>
            <person name="Rogers L."/>
            <person name="Roe W.D."/>
        </authorList>
    </citation>
    <scope>NUCLEOTIDE SEQUENCE [LARGE SCALE GENOMIC DNA]</scope>
    <source>
        <strain evidence="10 11">SM868</strain>
    </source>
</reference>
<comment type="catalytic activity">
    <reaction evidence="1">
        <text>inosine + phosphate = alpha-D-ribose 1-phosphate + hypoxanthine</text>
        <dbReference type="Rhea" id="RHEA:27646"/>
        <dbReference type="ChEBI" id="CHEBI:17368"/>
        <dbReference type="ChEBI" id="CHEBI:17596"/>
        <dbReference type="ChEBI" id="CHEBI:43474"/>
        <dbReference type="ChEBI" id="CHEBI:57720"/>
        <dbReference type="EC" id="2.4.2.1"/>
    </reaction>
    <physiologicalReaction direction="left-to-right" evidence="1">
        <dbReference type="Rhea" id="RHEA:27647"/>
    </physiologicalReaction>
</comment>
<accession>A0A844M0S3</accession>
<dbReference type="GO" id="GO:0005507">
    <property type="term" value="F:copper ion binding"/>
    <property type="evidence" value="ECO:0007669"/>
    <property type="project" value="TreeGrafter"/>
</dbReference>
<dbReference type="AlphaFoldDB" id="A0A844M0S3"/>
<evidence type="ECO:0000256" key="3">
    <source>
        <dbReference type="ARBA" id="ARBA00022679"/>
    </source>
</evidence>
<keyword evidence="6" id="KW-0862">Zinc</keyword>
<evidence type="ECO:0000256" key="5">
    <source>
        <dbReference type="ARBA" id="ARBA00022801"/>
    </source>
</evidence>
<dbReference type="SUPFAM" id="SSF64438">
    <property type="entry name" value="CNF1/YfiH-like putative cysteine hydrolases"/>
    <property type="match status" value="1"/>
</dbReference>
<keyword evidence="4" id="KW-0479">Metal-binding</keyword>
<evidence type="ECO:0000256" key="7">
    <source>
        <dbReference type="ARBA" id="ARBA00047989"/>
    </source>
</evidence>
<dbReference type="PANTHER" id="PTHR30616:SF2">
    <property type="entry name" value="PURINE NUCLEOSIDE PHOSPHORYLASE LACC1"/>
    <property type="match status" value="1"/>
</dbReference>
<evidence type="ECO:0000256" key="8">
    <source>
        <dbReference type="ARBA" id="ARBA00048968"/>
    </source>
</evidence>
<dbReference type="RefSeq" id="WP_155587007.1">
    <property type="nucleotide sequence ID" value="NZ_WFKQ01000003.1"/>
</dbReference>
<evidence type="ECO:0000313" key="10">
    <source>
        <dbReference type="EMBL" id="MUG32107.1"/>
    </source>
</evidence>
<dbReference type="InterPro" id="IPR038371">
    <property type="entry name" value="Cu_polyphenol_OxRdtase_sf"/>
</dbReference>
<dbReference type="GO" id="GO:0017061">
    <property type="term" value="F:S-methyl-5-thioadenosine phosphorylase activity"/>
    <property type="evidence" value="ECO:0007669"/>
    <property type="project" value="UniProtKB-EC"/>
</dbReference>
<evidence type="ECO:0000256" key="4">
    <source>
        <dbReference type="ARBA" id="ARBA00022723"/>
    </source>
</evidence>
<dbReference type="PANTHER" id="PTHR30616">
    <property type="entry name" value="UNCHARACTERIZED PROTEIN YFIH"/>
    <property type="match status" value="1"/>
</dbReference>
<evidence type="ECO:0008006" key="12">
    <source>
        <dbReference type="Google" id="ProtNLM"/>
    </source>
</evidence>
<evidence type="ECO:0000256" key="9">
    <source>
        <dbReference type="ARBA" id="ARBA00049893"/>
    </source>
</evidence>
<comment type="catalytic activity">
    <reaction evidence="9">
        <text>S-methyl-5'-thioadenosine + phosphate = 5-(methylsulfanyl)-alpha-D-ribose 1-phosphate + adenine</text>
        <dbReference type="Rhea" id="RHEA:11852"/>
        <dbReference type="ChEBI" id="CHEBI:16708"/>
        <dbReference type="ChEBI" id="CHEBI:17509"/>
        <dbReference type="ChEBI" id="CHEBI:43474"/>
        <dbReference type="ChEBI" id="CHEBI:58533"/>
        <dbReference type="EC" id="2.4.2.28"/>
    </reaction>
    <physiologicalReaction direction="left-to-right" evidence="9">
        <dbReference type="Rhea" id="RHEA:11853"/>
    </physiologicalReaction>
</comment>
<evidence type="ECO:0000256" key="2">
    <source>
        <dbReference type="ARBA" id="ARBA00007353"/>
    </source>
</evidence>
<gene>
    <name evidence="10" type="ORF">GB996_04785</name>
</gene>
<dbReference type="OrthoDB" id="4279at2"/>
<keyword evidence="3" id="KW-0808">Transferase</keyword>
<dbReference type="CDD" id="cd16833">
    <property type="entry name" value="YfiH"/>
    <property type="match status" value="1"/>
</dbReference>
<comment type="catalytic activity">
    <reaction evidence="7">
        <text>adenosine + H2O + H(+) = inosine + NH4(+)</text>
        <dbReference type="Rhea" id="RHEA:24408"/>
        <dbReference type="ChEBI" id="CHEBI:15377"/>
        <dbReference type="ChEBI" id="CHEBI:15378"/>
        <dbReference type="ChEBI" id="CHEBI:16335"/>
        <dbReference type="ChEBI" id="CHEBI:17596"/>
        <dbReference type="ChEBI" id="CHEBI:28938"/>
        <dbReference type="EC" id="3.5.4.4"/>
    </reaction>
    <physiologicalReaction direction="left-to-right" evidence="7">
        <dbReference type="Rhea" id="RHEA:24409"/>
    </physiologicalReaction>
</comment>